<dbReference type="SMART" id="SM00228">
    <property type="entry name" value="PDZ"/>
    <property type="match status" value="1"/>
</dbReference>
<keyword evidence="4 5" id="KW-0720">Serine protease</keyword>
<name>A0A1T4QW62_9BACT</name>
<sequence length="713" mass="80067">MKSRKGLLSIAIVLFGGLFFAFRSTTSVDTDTILSQRQQLLAAVGTLLEKQHYSPKDINDEFSRKVFNKYLSDLDGDKTLFLKVDIDSLRKYENTIDDEIHGSAIRFAPSVSNTYDIRFKQAVALYKEILAKPFDFTANETVVMNSDNLAYPATEAERKDRVRKQLKYYTLERFVDLQEQREKNKGQKDFVVKSDAELEKEAREKVLKAMDKRYDRIKSTFNETQRFSAFLNAITGEMDPHTDYLPPTEKRSFDEQMSGRFYGIGAQLAQDDYGIKIASIQTGGAAWKSGQLAVGDVIIKVGQGKADPVDVSGFATEDAVKLIRGNKGTEVALTIKKTDGTIKTIYILRDEIVLDETFVRSAVIGEGKDKVGYIFVPEFYADFEKEDGNRCSEDVAKELVKLKAENVKGIVIDMRSNGGGYLYEVVQMVGLFINQGPVVQVREKDGRSTILSDRQPGTLYDGPLAVMVNELSASASEIFAAAIQDYKRGIIIGSTSTYGKGTVQKSVPFGNRTDLYSARTEYGAMKLTFQKFYRINGGSTQLKGVTPDIVLPDPYEYLKIREKDNPASLPWDEIAQAPFQAWQGDLPYETVVQKENAKIKQNPSLTLLNSNLQWLSKTSEEPASLNIDKYKQLQKQIRSTVKQNESLLKASKDLTVDAVQVDRDKYYNNPDKAKGDRYLAWLKALKSDMYIDETVKVLSEVVRSQTQTAAATN</sequence>
<dbReference type="Pfam" id="PF11818">
    <property type="entry name" value="DUF3340"/>
    <property type="match status" value="1"/>
</dbReference>
<evidence type="ECO:0000256" key="4">
    <source>
        <dbReference type="ARBA" id="ARBA00022825"/>
    </source>
</evidence>
<dbReference type="Proteomes" id="UP000190888">
    <property type="component" value="Unassembled WGS sequence"/>
</dbReference>
<feature type="domain" description="PDZ" evidence="6">
    <location>
        <begin position="250"/>
        <end position="324"/>
    </location>
</feature>
<dbReference type="GO" id="GO:0004175">
    <property type="term" value="F:endopeptidase activity"/>
    <property type="evidence" value="ECO:0007669"/>
    <property type="project" value="TreeGrafter"/>
</dbReference>
<dbReference type="InterPro" id="IPR020992">
    <property type="entry name" value="Tail_Prtase_C"/>
</dbReference>
<dbReference type="AlphaFoldDB" id="A0A1T4QW62"/>
<keyword evidence="3 5" id="KW-0378">Hydrolase</keyword>
<dbReference type="Pfam" id="PF00595">
    <property type="entry name" value="PDZ"/>
    <property type="match status" value="1"/>
</dbReference>
<dbReference type="PANTHER" id="PTHR32060:SF22">
    <property type="entry name" value="CARBOXYL-TERMINAL-PROCESSING PEPTIDASE 3, CHLOROPLASTIC"/>
    <property type="match status" value="1"/>
</dbReference>
<dbReference type="CDD" id="cd06782">
    <property type="entry name" value="cpPDZ_CPP-like"/>
    <property type="match status" value="1"/>
</dbReference>
<dbReference type="InterPro" id="IPR036034">
    <property type="entry name" value="PDZ_sf"/>
</dbReference>
<dbReference type="PROSITE" id="PS50106">
    <property type="entry name" value="PDZ"/>
    <property type="match status" value="1"/>
</dbReference>
<dbReference type="InterPro" id="IPR001478">
    <property type="entry name" value="PDZ"/>
</dbReference>
<dbReference type="Gene3D" id="2.30.42.10">
    <property type="match status" value="1"/>
</dbReference>
<evidence type="ECO:0000259" key="6">
    <source>
        <dbReference type="PROSITE" id="PS50106"/>
    </source>
</evidence>
<proteinExistence type="inferred from homology"/>
<dbReference type="Pfam" id="PF17804">
    <property type="entry name" value="TSP_NTD"/>
    <property type="match status" value="1"/>
</dbReference>
<dbReference type="EMBL" id="FUWH01000009">
    <property type="protein sequence ID" value="SKA07558.1"/>
    <property type="molecule type" value="Genomic_DNA"/>
</dbReference>
<dbReference type="NCBIfam" id="TIGR00225">
    <property type="entry name" value="prc"/>
    <property type="match status" value="1"/>
</dbReference>
<dbReference type="GO" id="GO:0006508">
    <property type="term" value="P:proteolysis"/>
    <property type="evidence" value="ECO:0007669"/>
    <property type="project" value="UniProtKB-KW"/>
</dbReference>
<dbReference type="RefSeq" id="WP_078832220.1">
    <property type="nucleotide sequence ID" value="NZ_FUWH01000009.1"/>
</dbReference>
<keyword evidence="8" id="KW-1185">Reference proteome</keyword>
<dbReference type="GO" id="GO:0008236">
    <property type="term" value="F:serine-type peptidase activity"/>
    <property type="evidence" value="ECO:0007669"/>
    <property type="project" value="UniProtKB-KW"/>
</dbReference>
<evidence type="ECO:0000313" key="7">
    <source>
        <dbReference type="EMBL" id="SKA07558.1"/>
    </source>
</evidence>
<dbReference type="PANTHER" id="PTHR32060">
    <property type="entry name" value="TAIL-SPECIFIC PROTEASE"/>
    <property type="match status" value="1"/>
</dbReference>
<dbReference type="InterPro" id="IPR004447">
    <property type="entry name" value="Peptidase_S41A"/>
</dbReference>
<reference evidence="7 8" key="1">
    <citation type="submission" date="2017-02" db="EMBL/GenBank/DDBJ databases">
        <authorList>
            <person name="Peterson S.W."/>
        </authorList>
    </citation>
    <scope>NUCLEOTIDE SEQUENCE [LARGE SCALE GENOMIC DNA]</scope>
    <source>
        <strain evidence="7 8">DSM 22335</strain>
    </source>
</reference>
<dbReference type="SUPFAM" id="SSF52096">
    <property type="entry name" value="ClpP/crotonase"/>
    <property type="match status" value="1"/>
</dbReference>
<dbReference type="GO" id="GO:0030288">
    <property type="term" value="C:outer membrane-bounded periplasmic space"/>
    <property type="evidence" value="ECO:0007669"/>
    <property type="project" value="TreeGrafter"/>
</dbReference>
<dbReference type="SUPFAM" id="SSF50156">
    <property type="entry name" value="PDZ domain-like"/>
    <property type="match status" value="1"/>
</dbReference>
<dbReference type="Pfam" id="PF03572">
    <property type="entry name" value="Peptidase_S41"/>
    <property type="match status" value="1"/>
</dbReference>
<organism evidence="7 8">
    <name type="scientific">Sediminibacterium ginsengisoli</name>
    <dbReference type="NCBI Taxonomy" id="413434"/>
    <lineage>
        <taxon>Bacteria</taxon>
        <taxon>Pseudomonadati</taxon>
        <taxon>Bacteroidota</taxon>
        <taxon>Chitinophagia</taxon>
        <taxon>Chitinophagales</taxon>
        <taxon>Chitinophagaceae</taxon>
        <taxon>Sediminibacterium</taxon>
    </lineage>
</organism>
<evidence type="ECO:0000256" key="2">
    <source>
        <dbReference type="ARBA" id="ARBA00022670"/>
    </source>
</evidence>
<comment type="similarity">
    <text evidence="1 5">Belongs to the peptidase S41A family.</text>
</comment>
<evidence type="ECO:0000313" key="8">
    <source>
        <dbReference type="Proteomes" id="UP000190888"/>
    </source>
</evidence>
<protein>
    <submittedName>
        <fullName evidence="7">Carboxyl-terminal processing protease</fullName>
    </submittedName>
</protein>
<evidence type="ECO:0000256" key="5">
    <source>
        <dbReference type="RuleBase" id="RU004404"/>
    </source>
</evidence>
<gene>
    <name evidence="7" type="ORF">SAMN04488132_109125</name>
</gene>
<accession>A0A1T4QW62</accession>
<evidence type="ECO:0000256" key="1">
    <source>
        <dbReference type="ARBA" id="ARBA00009179"/>
    </source>
</evidence>
<dbReference type="FunFam" id="3.90.226.10:FF:000090">
    <property type="entry name" value="Tail-specific protease"/>
    <property type="match status" value="1"/>
</dbReference>
<dbReference type="OrthoDB" id="9812068at2"/>
<dbReference type="SMART" id="SM00245">
    <property type="entry name" value="TSPc"/>
    <property type="match status" value="1"/>
</dbReference>
<dbReference type="CDD" id="cd07560">
    <property type="entry name" value="Peptidase_S41_CPP"/>
    <property type="match status" value="1"/>
</dbReference>
<dbReference type="Gene3D" id="3.90.226.10">
    <property type="entry name" value="2-enoyl-CoA Hydratase, Chain A, domain 1"/>
    <property type="match status" value="1"/>
</dbReference>
<dbReference type="InterPro" id="IPR040573">
    <property type="entry name" value="TSP_N"/>
</dbReference>
<dbReference type="InterPro" id="IPR029045">
    <property type="entry name" value="ClpP/crotonase-like_dom_sf"/>
</dbReference>
<dbReference type="STRING" id="413434.SAMN04488132_109125"/>
<dbReference type="GO" id="GO:0007165">
    <property type="term" value="P:signal transduction"/>
    <property type="evidence" value="ECO:0007669"/>
    <property type="project" value="TreeGrafter"/>
</dbReference>
<keyword evidence="2 5" id="KW-0645">Protease</keyword>
<evidence type="ECO:0000256" key="3">
    <source>
        <dbReference type="ARBA" id="ARBA00022801"/>
    </source>
</evidence>
<dbReference type="InterPro" id="IPR005151">
    <property type="entry name" value="Tail-specific_protease"/>
</dbReference>